<comment type="caution">
    <text evidence="1">The sequence shown here is derived from an EMBL/GenBank/DDBJ whole genome shotgun (WGS) entry which is preliminary data.</text>
</comment>
<keyword evidence="2" id="KW-1185">Reference proteome</keyword>
<sequence>MAKIDYDKRRFHTWSNSGNGEVGEETLFDYHQQDNLVTATYKGGEILSGHLIAKVLPDQRLDMRYHHLNRSGDLKIGTCISTPRYLEDGRLSLDEVWQWLCDDFSCGQSRIVEFTPIHS</sequence>
<protein>
    <submittedName>
        <fullName evidence="1">N-acetylglutamate synthase</fullName>
    </submittedName>
</protein>
<evidence type="ECO:0000313" key="2">
    <source>
        <dbReference type="Proteomes" id="UP001193680"/>
    </source>
</evidence>
<dbReference type="Pfam" id="PF26421">
    <property type="entry name" value="Avidin_like"/>
    <property type="match status" value="1"/>
</dbReference>
<dbReference type="Proteomes" id="UP001193680">
    <property type="component" value="Unassembled WGS sequence"/>
</dbReference>
<evidence type="ECO:0000313" key="1">
    <source>
        <dbReference type="EMBL" id="MBF6057273.1"/>
    </source>
</evidence>
<dbReference type="EMBL" id="JACBGI020000003">
    <property type="protein sequence ID" value="MBF6057273.1"/>
    <property type="molecule type" value="Genomic_DNA"/>
</dbReference>
<accession>A0ABS0BTV7</accession>
<name>A0ABS0BTV7_9GAMM</name>
<reference evidence="1 2" key="2">
    <citation type="submission" date="2020-11" db="EMBL/GenBank/DDBJ databases">
        <title>Sulfur oxidizing isolate from Hospital Hole Sinkhole.</title>
        <authorList>
            <person name="Scott K.M."/>
        </authorList>
    </citation>
    <scope>NUCLEOTIDE SEQUENCE [LARGE SCALE GENOMIC DNA]</scope>
    <source>
        <strain evidence="1 2">HH1</strain>
    </source>
</reference>
<gene>
    <name evidence="1" type="ORF">H8792_002865</name>
</gene>
<organism evidence="1 2">
    <name type="scientific">Thiomicrorhabdus heinhorstiae</name>
    <dbReference type="NCBI Taxonomy" id="2748010"/>
    <lineage>
        <taxon>Bacteria</taxon>
        <taxon>Pseudomonadati</taxon>
        <taxon>Pseudomonadota</taxon>
        <taxon>Gammaproteobacteria</taxon>
        <taxon>Thiotrichales</taxon>
        <taxon>Piscirickettsiaceae</taxon>
        <taxon>Thiomicrorhabdus</taxon>
    </lineage>
</organism>
<proteinExistence type="predicted"/>
<reference evidence="1 2" key="1">
    <citation type="submission" date="2020-06" db="EMBL/GenBank/DDBJ databases">
        <authorList>
            <person name="Scott K."/>
        </authorList>
    </citation>
    <scope>NUCLEOTIDE SEQUENCE [LARGE SCALE GENOMIC DNA]</scope>
    <source>
        <strain evidence="1 2">HH1</strain>
    </source>
</reference>
<dbReference type="InterPro" id="IPR058595">
    <property type="entry name" value="Avidin-like"/>
</dbReference>